<sequence length="212" mass="25120">MVVMVTQQQQQQHSPLLLHHYTFPLNVYKGGRHRAVAGGGVRRLSLELGDSILPWEEEVVKKDEEEMEEMEEKEEEMEEEEEGRERSLYHPPRSGRQTTHPHLKKILLWNDFFGSRDFLFGLGRRPFVSLGCRINTCYTTTNHTRFLPHQLDAVVWHARCENTTYPPINTTNTTRWPHTRYIFLNEESPVEYVLQENLTNYKHLFNWTITLI</sequence>
<comment type="caution">
    <text evidence="5">The sequence shown here is derived from an EMBL/GenBank/DDBJ whole genome shotgun (WGS) entry which is preliminary data.</text>
</comment>
<accession>A0AAE1UGP8</accession>
<evidence type="ECO:0000313" key="5">
    <source>
        <dbReference type="EMBL" id="KAK4323943.1"/>
    </source>
</evidence>
<keyword evidence="6" id="KW-1185">Reference proteome</keyword>
<evidence type="ECO:0000256" key="2">
    <source>
        <dbReference type="ARBA" id="ARBA00023034"/>
    </source>
</evidence>
<dbReference type="PANTHER" id="PTHR48438:SF1">
    <property type="entry name" value="ALPHA-(1,3)-FUCOSYLTRANSFERASE C-RELATED"/>
    <property type="match status" value="1"/>
</dbReference>
<evidence type="ECO:0000259" key="4">
    <source>
        <dbReference type="Pfam" id="PF17039"/>
    </source>
</evidence>
<gene>
    <name evidence="5" type="ORF">Pmani_005402</name>
</gene>
<dbReference type="InterPro" id="IPR031481">
    <property type="entry name" value="Glyco_tran_10_N"/>
</dbReference>
<dbReference type="InterPro" id="IPR001503">
    <property type="entry name" value="Glyco_trans_10"/>
</dbReference>
<comment type="subcellular location">
    <subcellularLocation>
        <location evidence="1">Golgi apparatus</location>
        <location evidence="1">Golgi stack membrane</location>
        <topology evidence="1">Single-pass type II membrane protein</topology>
    </subcellularLocation>
</comment>
<dbReference type="Proteomes" id="UP001292094">
    <property type="component" value="Unassembled WGS sequence"/>
</dbReference>
<dbReference type="AlphaFoldDB" id="A0AAE1UGP8"/>
<proteinExistence type="predicted"/>
<feature type="compositionally biased region" description="Acidic residues" evidence="3">
    <location>
        <begin position="65"/>
        <end position="82"/>
    </location>
</feature>
<organism evidence="5 6">
    <name type="scientific">Petrolisthes manimaculis</name>
    <dbReference type="NCBI Taxonomy" id="1843537"/>
    <lineage>
        <taxon>Eukaryota</taxon>
        <taxon>Metazoa</taxon>
        <taxon>Ecdysozoa</taxon>
        <taxon>Arthropoda</taxon>
        <taxon>Crustacea</taxon>
        <taxon>Multicrustacea</taxon>
        <taxon>Malacostraca</taxon>
        <taxon>Eumalacostraca</taxon>
        <taxon>Eucarida</taxon>
        <taxon>Decapoda</taxon>
        <taxon>Pleocyemata</taxon>
        <taxon>Anomura</taxon>
        <taxon>Galatheoidea</taxon>
        <taxon>Porcellanidae</taxon>
        <taxon>Petrolisthes</taxon>
    </lineage>
</organism>
<evidence type="ECO:0000256" key="3">
    <source>
        <dbReference type="SAM" id="MobiDB-lite"/>
    </source>
</evidence>
<protein>
    <recommendedName>
        <fullName evidence="4">Fucosyltransferase N-terminal domain-containing protein</fullName>
    </recommendedName>
</protein>
<dbReference type="PANTHER" id="PTHR48438">
    <property type="entry name" value="ALPHA-(1,3)-FUCOSYLTRANSFERASE C-RELATED"/>
    <property type="match status" value="1"/>
</dbReference>
<dbReference type="GO" id="GO:0032580">
    <property type="term" value="C:Golgi cisterna membrane"/>
    <property type="evidence" value="ECO:0007669"/>
    <property type="project" value="UniProtKB-SubCell"/>
</dbReference>
<dbReference type="SUPFAM" id="SSF53756">
    <property type="entry name" value="UDP-Glycosyltransferase/glycogen phosphorylase"/>
    <property type="match status" value="1"/>
</dbReference>
<feature type="region of interest" description="Disordered" evidence="3">
    <location>
        <begin position="62"/>
        <end position="98"/>
    </location>
</feature>
<dbReference type="EMBL" id="JAWZYT010000401">
    <property type="protein sequence ID" value="KAK4323943.1"/>
    <property type="molecule type" value="Genomic_DNA"/>
</dbReference>
<feature type="domain" description="Fucosyltransferase N-terminal" evidence="4">
    <location>
        <begin position="104"/>
        <end position="210"/>
    </location>
</feature>
<keyword evidence="2" id="KW-0333">Golgi apparatus</keyword>
<dbReference type="Pfam" id="PF17039">
    <property type="entry name" value="Glyco_tran_10_N"/>
    <property type="match status" value="1"/>
</dbReference>
<dbReference type="GO" id="GO:0008417">
    <property type="term" value="F:fucosyltransferase activity"/>
    <property type="evidence" value="ECO:0007669"/>
    <property type="project" value="InterPro"/>
</dbReference>
<name>A0AAE1UGP8_9EUCA</name>
<evidence type="ECO:0000256" key="1">
    <source>
        <dbReference type="ARBA" id="ARBA00004447"/>
    </source>
</evidence>
<reference evidence="5" key="1">
    <citation type="submission" date="2023-11" db="EMBL/GenBank/DDBJ databases">
        <title>Genome assemblies of two species of porcelain crab, Petrolisthes cinctipes and Petrolisthes manimaculis (Anomura: Porcellanidae).</title>
        <authorList>
            <person name="Angst P."/>
        </authorList>
    </citation>
    <scope>NUCLEOTIDE SEQUENCE</scope>
    <source>
        <strain evidence="5">PB745_02</strain>
        <tissue evidence="5">Gill</tissue>
    </source>
</reference>
<evidence type="ECO:0000313" key="6">
    <source>
        <dbReference type="Proteomes" id="UP001292094"/>
    </source>
</evidence>